<proteinExistence type="predicted"/>
<reference evidence="2 3" key="1">
    <citation type="journal article" date="2018" name="Nat. Ecol. Evol.">
        <title>Pezizomycetes genomes reveal the molecular basis of ectomycorrhizal truffle lifestyle.</title>
        <authorList>
            <person name="Murat C."/>
            <person name="Payen T."/>
            <person name="Noel B."/>
            <person name="Kuo A."/>
            <person name="Morin E."/>
            <person name="Chen J."/>
            <person name="Kohler A."/>
            <person name="Krizsan K."/>
            <person name="Balestrini R."/>
            <person name="Da Silva C."/>
            <person name="Montanini B."/>
            <person name="Hainaut M."/>
            <person name="Levati E."/>
            <person name="Barry K.W."/>
            <person name="Belfiori B."/>
            <person name="Cichocki N."/>
            <person name="Clum A."/>
            <person name="Dockter R.B."/>
            <person name="Fauchery L."/>
            <person name="Guy J."/>
            <person name="Iotti M."/>
            <person name="Le Tacon F."/>
            <person name="Lindquist E.A."/>
            <person name="Lipzen A."/>
            <person name="Malagnac F."/>
            <person name="Mello A."/>
            <person name="Molinier V."/>
            <person name="Miyauchi S."/>
            <person name="Poulain J."/>
            <person name="Riccioni C."/>
            <person name="Rubini A."/>
            <person name="Sitrit Y."/>
            <person name="Splivallo R."/>
            <person name="Traeger S."/>
            <person name="Wang M."/>
            <person name="Zifcakova L."/>
            <person name="Wipf D."/>
            <person name="Zambonelli A."/>
            <person name="Paolocci F."/>
            <person name="Nowrousian M."/>
            <person name="Ottonello S."/>
            <person name="Baldrian P."/>
            <person name="Spatafora J.W."/>
            <person name="Henrissat B."/>
            <person name="Nagy L.G."/>
            <person name="Aury J.M."/>
            <person name="Wincker P."/>
            <person name="Grigoriev I.V."/>
            <person name="Bonfante P."/>
            <person name="Martin F.M."/>
        </authorList>
    </citation>
    <scope>NUCLEOTIDE SEQUENCE [LARGE SCALE GENOMIC DNA]</scope>
    <source>
        <strain evidence="2 3">CCBAS932</strain>
    </source>
</reference>
<organism evidence="2 3">
    <name type="scientific">Morchella conica CCBAS932</name>
    <dbReference type="NCBI Taxonomy" id="1392247"/>
    <lineage>
        <taxon>Eukaryota</taxon>
        <taxon>Fungi</taxon>
        <taxon>Dikarya</taxon>
        <taxon>Ascomycota</taxon>
        <taxon>Pezizomycotina</taxon>
        <taxon>Pezizomycetes</taxon>
        <taxon>Pezizales</taxon>
        <taxon>Morchellaceae</taxon>
        <taxon>Morchella</taxon>
    </lineage>
</organism>
<accession>A0A3N4KGI2</accession>
<name>A0A3N4KGI2_9PEZI</name>
<dbReference type="InParanoid" id="A0A3N4KGI2"/>
<evidence type="ECO:0000256" key="1">
    <source>
        <dbReference type="SAM" id="MobiDB-lite"/>
    </source>
</evidence>
<evidence type="ECO:0000313" key="2">
    <source>
        <dbReference type="EMBL" id="RPB08469.1"/>
    </source>
</evidence>
<sequence>MYTKAMSVPYKTRFFKRQYSEAATSPSEKPDGFSSPGAVGDDGGVRLRDSGDEKEGEEGEEQEVERAPTRKKRKISCAEALRALRTIEVYFTQEGLDPQEEFFPDFLQMRGGIVRAGAEQAGSVGKEGKVEVEEEEESDPPSEVSSSPSFGSAYSGDEDGEGED</sequence>
<gene>
    <name evidence="2" type="ORF">P167DRAFT_595962</name>
</gene>
<dbReference type="EMBL" id="ML119163">
    <property type="protein sequence ID" value="RPB08469.1"/>
    <property type="molecule type" value="Genomic_DNA"/>
</dbReference>
<dbReference type="Proteomes" id="UP000277580">
    <property type="component" value="Unassembled WGS sequence"/>
</dbReference>
<protein>
    <submittedName>
        <fullName evidence="2">Uncharacterized protein</fullName>
    </submittedName>
</protein>
<feature type="compositionally biased region" description="Acidic residues" evidence="1">
    <location>
        <begin position="54"/>
        <end position="63"/>
    </location>
</feature>
<dbReference type="AlphaFoldDB" id="A0A3N4KGI2"/>
<feature type="region of interest" description="Disordered" evidence="1">
    <location>
        <begin position="117"/>
        <end position="164"/>
    </location>
</feature>
<keyword evidence="3" id="KW-1185">Reference proteome</keyword>
<evidence type="ECO:0000313" key="3">
    <source>
        <dbReference type="Proteomes" id="UP000277580"/>
    </source>
</evidence>
<feature type="compositionally biased region" description="Basic and acidic residues" evidence="1">
    <location>
        <begin position="43"/>
        <end position="53"/>
    </location>
</feature>
<feature type="region of interest" description="Disordered" evidence="1">
    <location>
        <begin position="19"/>
        <end position="72"/>
    </location>
</feature>
<dbReference type="OrthoDB" id="10435241at2759"/>
<feature type="compositionally biased region" description="Low complexity" evidence="1">
    <location>
        <begin position="141"/>
        <end position="155"/>
    </location>
</feature>